<dbReference type="Proteomes" id="UP001150569">
    <property type="component" value="Unassembled WGS sequence"/>
</dbReference>
<evidence type="ECO:0000256" key="6">
    <source>
        <dbReference type="RuleBase" id="RU371123"/>
    </source>
</evidence>
<dbReference type="AlphaFoldDB" id="A0A9W8AGA3"/>
<proteinExistence type="predicted"/>
<dbReference type="GO" id="GO:0005739">
    <property type="term" value="C:mitochondrion"/>
    <property type="evidence" value="ECO:0007669"/>
    <property type="project" value="TreeGrafter"/>
</dbReference>
<feature type="domain" description="ERV/ALR sulfhydryl oxidase" evidence="7">
    <location>
        <begin position="83"/>
        <end position="183"/>
    </location>
</feature>
<evidence type="ECO:0000313" key="9">
    <source>
        <dbReference type="Proteomes" id="UP001150569"/>
    </source>
</evidence>
<dbReference type="PANTHER" id="PTHR12645">
    <property type="entry name" value="ALR/ERV"/>
    <property type="match status" value="1"/>
</dbReference>
<evidence type="ECO:0000313" key="8">
    <source>
        <dbReference type="EMBL" id="KAJ1926933.1"/>
    </source>
</evidence>
<gene>
    <name evidence="8" type="ORF">IWQ60_003372</name>
</gene>
<dbReference type="GO" id="GO:0050660">
    <property type="term" value="F:flavin adenine dinucleotide binding"/>
    <property type="evidence" value="ECO:0007669"/>
    <property type="project" value="TreeGrafter"/>
</dbReference>
<keyword evidence="3 6" id="KW-0274">FAD</keyword>
<evidence type="ECO:0000256" key="3">
    <source>
        <dbReference type="ARBA" id="ARBA00022827"/>
    </source>
</evidence>
<evidence type="ECO:0000256" key="5">
    <source>
        <dbReference type="ARBA" id="ARBA00023157"/>
    </source>
</evidence>
<evidence type="ECO:0000259" key="7">
    <source>
        <dbReference type="PROSITE" id="PS51324"/>
    </source>
</evidence>
<accession>A0A9W8AGA3</accession>
<dbReference type="OrthoDB" id="59470at2759"/>
<comment type="cofactor">
    <cofactor evidence="1 6">
        <name>FAD</name>
        <dbReference type="ChEBI" id="CHEBI:57692"/>
    </cofactor>
</comment>
<sequence length="189" mass="20965">MSTRRYLPLLLIALGFLAFGGILLGIQQTTQSQPGAAGGLRDFANYDASAGSAAGRYSEFGDPRFSLFHDKANSYVISQPLGNETARALLGQSTWRLIHTTMARFPLHPTENEKGALKQFIFLLSRLYPCGDCAEHFQQLLHELPPRIDTRYEAEQWACEAHNKVNARLGKDILDCSTVHSLYDCGCKS</sequence>
<protein>
    <recommendedName>
        <fullName evidence="6">Sulfhydryl oxidase</fullName>
        <ecNumber evidence="6">1.8.3.2</ecNumber>
    </recommendedName>
</protein>
<name>A0A9W8AGA3_9FUNG</name>
<comment type="catalytic activity">
    <reaction evidence="6">
        <text>2 R'C(R)SH + O2 = R'C(R)S-S(R)CR' + H2O2</text>
        <dbReference type="Rhea" id="RHEA:17357"/>
        <dbReference type="ChEBI" id="CHEBI:15379"/>
        <dbReference type="ChEBI" id="CHEBI:16240"/>
        <dbReference type="ChEBI" id="CHEBI:16520"/>
        <dbReference type="ChEBI" id="CHEBI:17412"/>
        <dbReference type="EC" id="1.8.3.2"/>
    </reaction>
</comment>
<comment type="caution">
    <text evidence="8">The sequence shown here is derived from an EMBL/GenBank/DDBJ whole genome shotgun (WGS) entry which is preliminary data.</text>
</comment>
<dbReference type="PANTHER" id="PTHR12645:SF1">
    <property type="entry name" value="FAD-LINKED SULFHYDRYL OXIDASE ERV2"/>
    <property type="match status" value="1"/>
</dbReference>
<keyword evidence="5" id="KW-1015">Disulfide bond</keyword>
<organism evidence="8 9">
    <name type="scientific">Tieghemiomyces parasiticus</name>
    <dbReference type="NCBI Taxonomy" id="78921"/>
    <lineage>
        <taxon>Eukaryota</taxon>
        <taxon>Fungi</taxon>
        <taxon>Fungi incertae sedis</taxon>
        <taxon>Zoopagomycota</taxon>
        <taxon>Kickxellomycotina</taxon>
        <taxon>Dimargaritomycetes</taxon>
        <taxon>Dimargaritales</taxon>
        <taxon>Dimargaritaceae</taxon>
        <taxon>Tieghemiomyces</taxon>
    </lineage>
</organism>
<evidence type="ECO:0000256" key="2">
    <source>
        <dbReference type="ARBA" id="ARBA00022630"/>
    </source>
</evidence>
<dbReference type="EMBL" id="JANBPT010000143">
    <property type="protein sequence ID" value="KAJ1926933.1"/>
    <property type="molecule type" value="Genomic_DNA"/>
</dbReference>
<dbReference type="SUPFAM" id="SSF69000">
    <property type="entry name" value="FAD-dependent thiol oxidase"/>
    <property type="match status" value="1"/>
</dbReference>
<dbReference type="InterPro" id="IPR039799">
    <property type="entry name" value="ALR/ERV"/>
</dbReference>
<keyword evidence="4 6" id="KW-0560">Oxidoreductase</keyword>
<dbReference type="GO" id="GO:0016971">
    <property type="term" value="F:flavin-dependent sulfhydryl oxidase activity"/>
    <property type="evidence" value="ECO:0007669"/>
    <property type="project" value="InterPro"/>
</dbReference>
<dbReference type="Pfam" id="PF04777">
    <property type="entry name" value="Evr1_Alr"/>
    <property type="match status" value="1"/>
</dbReference>
<evidence type="ECO:0000256" key="4">
    <source>
        <dbReference type="ARBA" id="ARBA00023002"/>
    </source>
</evidence>
<dbReference type="PROSITE" id="PS51324">
    <property type="entry name" value="ERV_ALR"/>
    <property type="match status" value="1"/>
</dbReference>
<dbReference type="EC" id="1.8.3.2" evidence="6"/>
<evidence type="ECO:0000256" key="1">
    <source>
        <dbReference type="ARBA" id="ARBA00001974"/>
    </source>
</evidence>
<keyword evidence="9" id="KW-1185">Reference proteome</keyword>
<dbReference type="InterPro" id="IPR036774">
    <property type="entry name" value="ERV/ALR_sulphydryl_oxid_sf"/>
</dbReference>
<dbReference type="Gene3D" id="1.20.120.310">
    <property type="entry name" value="ERV/ALR sulfhydryl oxidase domain"/>
    <property type="match status" value="1"/>
</dbReference>
<reference evidence="8" key="1">
    <citation type="submission" date="2022-07" db="EMBL/GenBank/DDBJ databases">
        <title>Phylogenomic reconstructions and comparative analyses of Kickxellomycotina fungi.</title>
        <authorList>
            <person name="Reynolds N.K."/>
            <person name="Stajich J.E."/>
            <person name="Barry K."/>
            <person name="Grigoriev I.V."/>
            <person name="Crous P."/>
            <person name="Smith M.E."/>
        </authorList>
    </citation>
    <scope>NUCLEOTIDE SEQUENCE</scope>
    <source>
        <strain evidence="8">RSA 861</strain>
    </source>
</reference>
<dbReference type="InterPro" id="IPR017905">
    <property type="entry name" value="ERV/ALR_sulphydryl_oxidase"/>
</dbReference>
<keyword evidence="2 6" id="KW-0285">Flavoprotein</keyword>